<dbReference type="SUPFAM" id="SSF55347">
    <property type="entry name" value="Glyceraldehyde-3-phosphate dehydrogenase-like, C-terminal domain"/>
    <property type="match status" value="1"/>
</dbReference>
<dbReference type="Pfam" id="PF01408">
    <property type="entry name" value="GFO_IDH_MocA"/>
    <property type="match status" value="1"/>
</dbReference>
<protein>
    <recommendedName>
        <fullName evidence="6">Oxidoreductase</fullName>
    </recommendedName>
</protein>
<reference evidence="4 5" key="1">
    <citation type="journal article" date="2019" name="Int. J. Syst. Evol. Microbiol.">
        <title>The Global Catalogue of Microorganisms (GCM) 10K type strain sequencing project: providing services to taxonomists for standard genome sequencing and annotation.</title>
        <authorList>
            <consortium name="The Broad Institute Genomics Platform"/>
            <consortium name="The Broad Institute Genome Sequencing Center for Infectious Disease"/>
            <person name="Wu L."/>
            <person name="Ma J."/>
        </authorList>
    </citation>
    <scope>NUCLEOTIDE SEQUENCE [LARGE SCALE GENOMIC DNA]</scope>
    <source>
        <strain evidence="4 5">JCM 6305</strain>
    </source>
</reference>
<dbReference type="PANTHER" id="PTHR43249">
    <property type="entry name" value="UDP-N-ACETYL-2-AMINO-2-DEOXY-D-GLUCURONATE OXIDASE"/>
    <property type="match status" value="1"/>
</dbReference>
<evidence type="ECO:0008006" key="6">
    <source>
        <dbReference type="Google" id="ProtNLM"/>
    </source>
</evidence>
<evidence type="ECO:0000313" key="4">
    <source>
        <dbReference type="EMBL" id="GAA2445916.1"/>
    </source>
</evidence>
<comment type="caution">
    <text evidence="4">The sequence shown here is derived from an EMBL/GenBank/DDBJ whole genome shotgun (WGS) entry which is preliminary data.</text>
</comment>
<evidence type="ECO:0000313" key="5">
    <source>
        <dbReference type="Proteomes" id="UP001501638"/>
    </source>
</evidence>
<sequence>MPTTRIGFVGADHAADRHAESLARVEDVEIAAVAEPRPGIREVFVRRTGARPYADHEAMLDAERLDALYLCVPPYTHGAPEEAAIERGLPFFVDVPLSSTAETAERIAAAVDERGLITAAGHHWRCLPTTEEAARLLADSPPALVLGHWLDRAPDTGRRPDQRTSGALLVERAAHLFDLARLLVGEFRVVHAQESRCPTAGDDDPRHAVTCALRFGSGAVGTLASTRLLRRGRRAGMEFLCDGTAVVLTERDLTVDDGAGHRTIVLRSDPFVREDTDFVTAVRGGPNRIRAPYEEALRTHRLTLAAVEALRADGPTPEGRGAPRAPLADGDGRD</sequence>
<evidence type="ECO:0000259" key="2">
    <source>
        <dbReference type="Pfam" id="PF01408"/>
    </source>
</evidence>
<organism evidence="4 5">
    <name type="scientific">Streptomyces macrosporus</name>
    <dbReference type="NCBI Taxonomy" id="44032"/>
    <lineage>
        <taxon>Bacteria</taxon>
        <taxon>Bacillati</taxon>
        <taxon>Actinomycetota</taxon>
        <taxon>Actinomycetes</taxon>
        <taxon>Kitasatosporales</taxon>
        <taxon>Streptomycetaceae</taxon>
        <taxon>Streptomyces</taxon>
    </lineage>
</organism>
<dbReference type="Gene3D" id="3.30.360.10">
    <property type="entry name" value="Dihydrodipicolinate Reductase, domain 2"/>
    <property type="match status" value="1"/>
</dbReference>
<dbReference type="InterPro" id="IPR000683">
    <property type="entry name" value="Gfo/Idh/MocA-like_OxRdtase_N"/>
</dbReference>
<proteinExistence type="predicted"/>
<feature type="domain" description="Gfo/Idh/MocA-like oxidoreductase N-terminal" evidence="2">
    <location>
        <begin position="5"/>
        <end position="122"/>
    </location>
</feature>
<dbReference type="EMBL" id="BAAASZ010000023">
    <property type="protein sequence ID" value="GAA2445916.1"/>
    <property type="molecule type" value="Genomic_DNA"/>
</dbReference>
<dbReference type="InterPro" id="IPR055170">
    <property type="entry name" value="GFO_IDH_MocA-like_dom"/>
</dbReference>
<name>A0ABN3K0I1_9ACTN</name>
<keyword evidence="5" id="KW-1185">Reference proteome</keyword>
<dbReference type="SUPFAM" id="SSF51735">
    <property type="entry name" value="NAD(P)-binding Rossmann-fold domains"/>
    <property type="match status" value="1"/>
</dbReference>
<dbReference type="Gene3D" id="3.40.50.720">
    <property type="entry name" value="NAD(P)-binding Rossmann-like Domain"/>
    <property type="match status" value="1"/>
</dbReference>
<dbReference type="PANTHER" id="PTHR43249:SF1">
    <property type="entry name" value="D-GLUCOSIDE 3-DEHYDROGENASE"/>
    <property type="match status" value="1"/>
</dbReference>
<dbReference type="InterPro" id="IPR052515">
    <property type="entry name" value="Gfo/Idh/MocA_Oxidoreductase"/>
</dbReference>
<gene>
    <name evidence="4" type="ORF">GCM10010405_31660</name>
</gene>
<accession>A0ABN3K0I1</accession>
<dbReference type="RefSeq" id="WP_344323267.1">
    <property type="nucleotide sequence ID" value="NZ_BAAASZ010000023.1"/>
</dbReference>
<evidence type="ECO:0000256" key="1">
    <source>
        <dbReference type="SAM" id="MobiDB-lite"/>
    </source>
</evidence>
<feature type="domain" description="GFO/IDH/MocA-like oxidoreductase" evidence="3">
    <location>
        <begin position="149"/>
        <end position="242"/>
    </location>
</feature>
<feature type="region of interest" description="Disordered" evidence="1">
    <location>
        <begin position="310"/>
        <end position="334"/>
    </location>
</feature>
<dbReference type="Pfam" id="PF22725">
    <property type="entry name" value="GFO_IDH_MocA_C3"/>
    <property type="match status" value="1"/>
</dbReference>
<dbReference type="Proteomes" id="UP001501638">
    <property type="component" value="Unassembled WGS sequence"/>
</dbReference>
<dbReference type="InterPro" id="IPR036291">
    <property type="entry name" value="NAD(P)-bd_dom_sf"/>
</dbReference>
<evidence type="ECO:0000259" key="3">
    <source>
        <dbReference type="Pfam" id="PF22725"/>
    </source>
</evidence>